<dbReference type="InterPro" id="IPR010982">
    <property type="entry name" value="Lambda_DNA-bd_dom_sf"/>
</dbReference>
<protein>
    <submittedName>
        <fullName evidence="2">Transcriptional regulator</fullName>
    </submittedName>
</protein>
<evidence type="ECO:0000313" key="2">
    <source>
        <dbReference type="EMBL" id="PDP61280.1"/>
    </source>
</evidence>
<dbReference type="SUPFAM" id="SSF47413">
    <property type="entry name" value="lambda repressor-like DNA-binding domains"/>
    <property type="match status" value="1"/>
</dbReference>
<dbReference type="SMART" id="SM00530">
    <property type="entry name" value="HTH_XRE"/>
    <property type="match status" value="1"/>
</dbReference>
<evidence type="ECO:0000313" key="3">
    <source>
        <dbReference type="Proteomes" id="UP000219058"/>
    </source>
</evidence>
<dbReference type="Pfam" id="PF01381">
    <property type="entry name" value="HTH_3"/>
    <property type="match status" value="1"/>
</dbReference>
<dbReference type="RefSeq" id="WP_097549342.1">
    <property type="nucleotide sequence ID" value="NZ_NSLY01000002.1"/>
</dbReference>
<name>A0A2A6EHT1_PREIN</name>
<feature type="domain" description="HTH cro/C1-type" evidence="1">
    <location>
        <begin position="8"/>
        <end position="62"/>
    </location>
</feature>
<dbReference type="PROSITE" id="PS50943">
    <property type="entry name" value="HTH_CROC1"/>
    <property type="match status" value="1"/>
</dbReference>
<comment type="caution">
    <text evidence="2">The sequence shown here is derived from an EMBL/GenBank/DDBJ whole genome shotgun (WGS) entry which is preliminary data.</text>
</comment>
<dbReference type="Proteomes" id="UP000219058">
    <property type="component" value="Unassembled WGS sequence"/>
</dbReference>
<dbReference type="CDD" id="cd00093">
    <property type="entry name" value="HTH_XRE"/>
    <property type="match status" value="1"/>
</dbReference>
<dbReference type="EMBL" id="NSLY01000002">
    <property type="protein sequence ID" value="PDP61280.1"/>
    <property type="molecule type" value="Genomic_DNA"/>
</dbReference>
<sequence length="111" mass="12617">MNKLLKMLRSAREEKGFSQEYLSYKLDVSSSTISRWEMGKTEMTIQQIERYATAIEVNLPHLFASLANEDSPPSPLAEIHVLVFSKDAFDKIAEIICSLGFEKATMTTKRL</sequence>
<gene>
    <name evidence="2" type="ORF">CLI71_00870</name>
</gene>
<dbReference type="AlphaFoldDB" id="A0A2A6EHT1"/>
<accession>A0A2A6EHT1</accession>
<evidence type="ECO:0000259" key="1">
    <source>
        <dbReference type="PROSITE" id="PS50943"/>
    </source>
</evidence>
<proteinExistence type="predicted"/>
<organism evidence="2 3">
    <name type="scientific">Prevotella intermedia</name>
    <dbReference type="NCBI Taxonomy" id="28131"/>
    <lineage>
        <taxon>Bacteria</taxon>
        <taxon>Pseudomonadati</taxon>
        <taxon>Bacteroidota</taxon>
        <taxon>Bacteroidia</taxon>
        <taxon>Bacteroidales</taxon>
        <taxon>Prevotellaceae</taxon>
        <taxon>Prevotella</taxon>
    </lineage>
</organism>
<reference evidence="2 3" key="1">
    <citation type="submission" date="2017-09" db="EMBL/GenBank/DDBJ databases">
        <title>Phase variable restriction modification systems are present in the genome sequences of periodontal pathogens Prevotella intermedia, Tannerella forsythia and Porphyromonas gingivalis.</title>
        <authorList>
            <person name="Haigh R.D."/>
            <person name="Crawford L."/>
            <person name="Ralph J."/>
            <person name="Wanford J."/>
            <person name="Vartoukian S.R."/>
            <person name="Hijazib K."/>
            <person name="Wade W."/>
            <person name="Oggioni M.R."/>
        </authorList>
    </citation>
    <scope>NUCLEOTIDE SEQUENCE [LARGE SCALE GENOMIC DNA]</scope>
    <source>
        <strain evidence="2 3">WW2834</strain>
    </source>
</reference>
<dbReference type="Gene3D" id="1.10.260.40">
    <property type="entry name" value="lambda repressor-like DNA-binding domains"/>
    <property type="match status" value="1"/>
</dbReference>
<dbReference type="GO" id="GO:0003677">
    <property type="term" value="F:DNA binding"/>
    <property type="evidence" value="ECO:0007669"/>
    <property type="project" value="InterPro"/>
</dbReference>
<dbReference type="InterPro" id="IPR001387">
    <property type="entry name" value="Cro/C1-type_HTH"/>
</dbReference>